<dbReference type="SMART" id="SM00225">
    <property type="entry name" value="BTB"/>
    <property type="match status" value="1"/>
</dbReference>
<evidence type="ECO:0000256" key="3">
    <source>
        <dbReference type="ARBA" id="ARBA00022737"/>
    </source>
</evidence>
<keyword evidence="4" id="KW-0863">Zinc-finger</keyword>
<evidence type="ECO:0000256" key="4">
    <source>
        <dbReference type="ARBA" id="ARBA00022771"/>
    </source>
</evidence>
<dbReference type="InterPro" id="IPR050457">
    <property type="entry name" value="ZnFinger_BTB_dom_contain"/>
</dbReference>
<keyword evidence="7" id="KW-0238">DNA-binding</keyword>
<proteinExistence type="predicted"/>
<keyword evidence="5" id="KW-0862">Zinc</keyword>
<reference evidence="12" key="1">
    <citation type="submission" date="2025-08" db="UniProtKB">
        <authorList>
            <consortium name="RefSeq"/>
        </authorList>
    </citation>
    <scope>IDENTIFICATION</scope>
    <source>
        <tissue evidence="12">Testes</tissue>
    </source>
</reference>
<feature type="non-terminal residue" evidence="12">
    <location>
        <position position="1"/>
    </location>
</feature>
<evidence type="ECO:0000259" key="10">
    <source>
        <dbReference type="PROSITE" id="PS50097"/>
    </source>
</evidence>
<dbReference type="Proteomes" id="UP000694865">
    <property type="component" value="Unplaced"/>
</dbReference>
<gene>
    <name evidence="12" type="primary">LOC102807726</name>
</gene>
<dbReference type="PROSITE" id="PS50097">
    <property type="entry name" value="BTB"/>
    <property type="match status" value="1"/>
</dbReference>
<dbReference type="InterPro" id="IPR000210">
    <property type="entry name" value="BTB/POZ_dom"/>
</dbReference>
<dbReference type="PANTHER" id="PTHR46105">
    <property type="entry name" value="AGAP004733-PA"/>
    <property type="match status" value="1"/>
</dbReference>
<keyword evidence="2" id="KW-0479">Metal-binding</keyword>
<evidence type="ECO:0000313" key="12">
    <source>
        <dbReference type="RefSeq" id="XP_006814933.1"/>
    </source>
</evidence>
<dbReference type="Pfam" id="PF00651">
    <property type="entry name" value="BTB"/>
    <property type="match status" value="1"/>
</dbReference>
<protein>
    <submittedName>
        <fullName evidence="12">Kelch-like protein 24-like</fullName>
    </submittedName>
</protein>
<sequence length="152" mass="17407">KASKESMIEHQEQIKEMVGNAGLRQDEIFISPEHFSSLLTQLNNYRHQCDMTDVVICVGERQFPCHRAILAGCSEFFHQLLQTLPAYAESKVQKLVIEDIYVDTVDIFLNYVYSGVAKITADNVEQLLDTAKFFQVQRLTEACTEFLNKHCS</sequence>
<comment type="subcellular location">
    <subcellularLocation>
        <location evidence="1">Nucleus</location>
    </subcellularLocation>
</comment>
<evidence type="ECO:0000313" key="11">
    <source>
        <dbReference type="Proteomes" id="UP000694865"/>
    </source>
</evidence>
<keyword evidence="3" id="KW-0677">Repeat</keyword>
<evidence type="ECO:0000256" key="9">
    <source>
        <dbReference type="ARBA" id="ARBA00023242"/>
    </source>
</evidence>
<dbReference type="SUPFAM" id="SSF54695">
    <property type="entry name" value="POZ domain"/>
    <property type="match status" value="1"/>
</dbReference>
<dbReference type="PANTHER" id="PTHR46105:SF5">
    <property type="entry name" value="ZINC FINGER AND BTB DOMAIN-CONTAINING PROTEIN 44 ISOFORM X1"/>
    <property type="match status" value="1"/>
</dbReference>
<accession>A0ABM0M4J2</accession>
<organism evidence="11 12">
    <name type="scientific">Saccoglossus kowalevskii</name>
    <name type="common">Acorn worm</name>
    <dbReference type="NCBI Taxonomy" id="10224"/>
    <lineage>
        <taxon>Eukaryota</taxon>
        <taxon>Metazoa</taxon>
        <taxon>Hemichordata</taxon>
        <taxon>Enteropneusta</taxon>
        <taxon>Harrimaniidae</taxon>
        <taxon>Saccoglossus</taxon>
    </lineage>
</organism>
<dbReference type="RefSeq" id="XP_006814933.1">
    <property type="nucleotide sequence ID" value="XM_006814870.1"/>
</dbReference>
<evidence type="ECO:0000256" key="2">
    <source>
        <dbReference type="ARBA" id="ARBA00022723"/>
    </source>
</evidence>
<evidence type="ECO:0000256" key="6">
    <source>
        <dbReference type="ARBA" id="ARBA00023015"/>
    </source>
</evidence>
<keyword evidence="8" id="KW-0804">Transcription</keyword>
<keyword evidence="11" id="KW-1185">Reference proteome</keyword>
<feature type="domain" description="BTB" evidence="10">
    <location>
        <begin position="52"/>
        <end position="121"/>
    </location>
</feature>
<evidence type="ECO:0000256" key="7">
    <source>
        <dbReference type="ARBA" id="ARBA00023125"/>
    </source>
</evidence>
<evidence type="ECO:0000256" key="1">
    <source>
        <dbReference type="ARBA" id="ARBA00004123"/>
    </source>
</evidence>
<keyword evidence="6" id="KW-0805">Transcription regulation</keyword>
<evidence type="ECO:0000256" key="8">
    <source>
        <dbReference type="ARBA" id="ARBA00023163"/>
    </source>
</evidence>
<dbReference type="Gene3D" id="3.30.710.10">
    <property type="entry name" value="Potassium Channel Kv1.1, Chain A"/>
    <property type="match status" value="1"/>
</dbReference>
<name>A0ABM0M4J2_SACKO</name>
<dbReference type="GeneID" id="102807726"/>
<dbReference type="InterPro" id="IPR011333">
    <property type="entry name" value="SKP1/BTB/POZ_sf"/>
</dbReference>
<keyword evidence="9" id="KW-0539">Nucleus</keyword>
<evidence type="ECO:0000256" key="5">
    <source>
        <dbReference type="ARBA" id="ARBA00022833"/>
    </source>
</evidence>